<dbReference type="PRINTS" id="PR00249">
    <property type="entry name" value="GPCRSECRETIN"/>
</dbReference>
<dbReference type="FunFam" id="1.20.1070.10:FF:000779">
    <property type="entry name" value="Predicted protein"/>
    <property type="match status" value="1"/>
</dbReference>
<name>A7SZH0_NEMVE</name>
<dbReference type="InParanoid" id="A7SZH0"/>
<evidence type="ECO:0008006" key="11">
    <source>
        <dbReference type="Google" id="ProtNLM"/>
    </source>
</evidence>
<feature type="domain" description="GAIN-B" evidence="7">
    <location>
        <begin position="1"/>
        <end position="30"/>
    </location>
</feature>
<feature type="domain" description="G-protein coupled receptors family 2 profile 2" evidence="8">
    <location>
        <begin position="39"/>
        <end position="151"/>
    </location>
</feature>
<proteinExistence type="predicted"/>
<evidence type="ECO:0000256" key="4">
    <source>
        <dbReference type="ARBA" id="ARBA00023136"/>
    </source>
</evidence>
<dbReference type="PANTHER" id="PTHR12011">
    <property type="entry name" value="ADHESION G-PROTEIN COUPLED RECEPTOR"/>
    <property type="match status" value="1"/>
</dbReference>
<evidence type="ECO:0000259" key="8">
    <source>
        <dbReference type="PROSITE" id="PS50261"/>
    </source>
</evidence>
<keyword evidence="2 6" id="KW-0812">Transmembrane</keyword>
<evidence type="ECO:0000256" key="1">
    <source>
        <dbReference type="ARBA" id="ARBA00004141"/>
    </source>
</evidence>
<dbReference type="InterPro" id="IPR000832">
    <property type="entry name" value="GPCR_2_secretin-like"/>
</dbReference>
<keyword evidence="10" id="KW-1185">Reference proteome</keyword>
<dbReference type="AlphaFoldDB" id="A7SZH0"/>
<dbReference type="InterPro" id="IPR057244">
    <property type="entry name" value="GAIN_B"/>
</dbReference>
<evidence type="ECO:0000256" key="5">
    <source>
        <dbReference type="ARBA" id="ARBA00023157"/>
    </source>
</evidence>
<evidence type="ECO:0000256" key="6">
    <source>
        <dbReference type="SAM" id="Phobius"/>
    </source>
</evidence>
<organism evidence="9 10">
    <name type="scientific">Nematostella vectensis</name>
    <name type="common">Starlet sea anemone</name>
    <dbReference type="NCBI Taxonomy" id="45351"/>
    <lineage>
        <taxon>Eukaryota</taxon>
        <taxon>Metazoa</taxon>
        <taxon>Cnidaria</taxon>
        <taxon>Anthozoa</taxon>
        <taxon>Hexacorallia</taxon>
        <taxon>Actiniaria</taxon>
        <taxon>Edwardsiidae</taxon>
        <taxon>Nematostella</taxon>
    </lineage>
</organism>
<dbReference type="eggNOG" id="KOG4193">
    <property type="taxonomic scope" value="Eukaryota"/>
</dbReference>
<dbReference type="GO" id="GO:0007166">
    <property type="term" value="P:cell surface receptor signaling pathway"/>
    <property type="evidence" value="ECO:0007669"/>
    <property type="project" value="InterPro"/>
</dbReference>
<dbReference type="PROSITE" id="PS50221">
    <property type="entry name" value="GAIN_B"/>
    <property type="match status" value="1"/>
</dbReference>
<feature type="transmembrane region" description="Helical" evidence="6">
    <location>
        <begin position="74"/>
        <end position="92"/>
    </location>
</feature>
<dbReference type="PROSITE" id="PS50261">
    <property type="entry name" value="G_PROTEIN_RECEP_F2_4"/>
    <property type="match status" value="1"/>
</dbReference>
<accession>A7SZH0</accession>
<dbReference type="PhylomeDB" id="A7SZH0"/>
<dbReference type="GO" id="GO:0004930">
    <property type="term" value="F:G protein-coupled receptor activity"/>
    <property type="evidence" value="ECO:0007669"/>
    <property type="project" value="InterPro"/>
</dbReference>
<evidence type="ECO:0000313" key="10">
    <source>
        <dbReference type="Proteomes" id="UP000001593"/>
    </source>
</evidence>
<dbReference type="InterPro" id="IPR017981">
    <property type="entry name" value="GPCR_2-like_7TM"/>
</dbReference>
<evidence type="ECO:0000259" key="7">
    <source>
        <dbReference type="PROSITE" id="PS50221"/>
    </source>
</evidence>
<dbReference type="KEGG" id="nve:5501722"/>
<reference evidence="9 10" key="1">
    <citation type="journal article" date="2007" name="Science">
        <title>Sea anemone genome reveals ancestral eumetazoan gene repertoire and genomic organization.</title>
        <authorList>
            <person name="Putnam N.H."/>
            <person name="Srivastava M."/>
            <person name="Hellsten U."/>
            <person name="Dirks B."/>
            <person name="Chapman J."/>
            <person name="Salamov A."/>
            <person name="Terry A."/>
            <person name="Shapiro H."/>
            <person name="Lindquist E."/>
            <person name="Kapitonov V.V."/>
            <person name="Jurka J."/>
            <person name="Genikhovich G."/>
            <person name="Grigoriev I.V."/>
            <person name="Lucas S.M."/>
            <person name="Steele R.E."/>
            <person name="Finnerty J.R."/>
            <person name="Technau U."/>
            <person name="Martindale M.Q."/>
            <person name="Rokhsar D.S."/>
        </authorList>
    </citation>
    <scope>NUCLEOTIDE SEQUENCE [LARGE SCALE GENOMIC DNA]</scope>
    <source>
        <strain evidence="10">CH2 X CH6</strain>
    </source>
</reference>
<dbReference type="Proteomes" id="UP000001593">
    <property type="component" value="Unassembled WGS sequence"/>
</dbReference>
<keyword evidence="4 6" id="KW-0472">Membrane</keyword>
<dbReference type="PANTHER" id="PTHR12011:SF471">
    <property type="entry name" value="G-PROTEIN COUPLED RECEPTORS FAMILY 2 PROFILE 2 DOMAIN-CONTAINING PROTEIN"/>
    <property type="match status" value="1"/>
</dbReference>
<dbReference type="Pfam" id="PF00002">
    <property type="entry name" value="7tm_2"/>
    <property type="match status" value="1"/>
</dbReference>
<dbReference type="STRING" id="45351.A7SZH0"/>
<keyword evidence="5" id="KW-1015">Disulfide bond</keyword>
<evidence type="ECO:0000313" key="9">
    <source>
        <dbReference type="EMBL" id="EDO30890.1"/>
    </source>
</evidence>
<evidence type="ECO:0000256" key="3">
    <source>
        <dbReference type="ARBA" id="ARBA00022989"/>
    </source>
</evidence>
<gene>
    <name evidence="9" type="ORF">NEMVEDRAFT_v1g139162</name>
</gene>
<dbReference type="Gene3D" id="1.20.1070.10">
    <property type="entry name" value="Rhodopsin 7-helix transmembrane proteins"/>
    <property type="match status" value="1"/>
</dbReference>
<dbReference type="GO" id="GO:0016020">
    <property type="term" value="C:membrane"/>
    <property type="evidence" value="ECO:0007669"/>
    <property type="project" value="UniProtKB-SubCell"/>
</dbReference>
<feature type="transmembrane region" description="Helical" evidence="6">
    <location>
        <begin position="41"/>
        <end position="62"/>
    </location>
</feature>
<dbReference type="OMA" id="WNTHINA"/>
<comment type="subcellular location">
    <subcellularLocation>
        <location evidence="1">Membrane</location>
        <topology evidence="1">Multi-pass membrane protein</topology>
    </subcellularLocation>
</comment>
<keyword evidence="3 6" id="KW-1133">Transmembrane helix</keyword>
<dbReference type="HOGENOM" id="CLU_002753_3_4_1"/>
<dbReference type="EMBL" id="DS469969">
    <property type="protein sequence ID" value="EDO30890.1"/>
    <property type="molecule type" value="Genomic_DNA"/>
</dbReference>
<evidence type="ECO:0000256" key="2">
    <source>
        <dbReference type="ARBA" id="ARBA00022692"/>
    </source>
</evidence>
<protein>
    <recommendedName>
        <fullName evidence="11">G-protein coupled receptors family 2 profile 2 domain-containing protein</fullName>
    </recommendedName>
</protein>
<sequence length="151" mass="16765">MTSDPDERLAQCECDHLTNFAILMQVHEFKIDRAHEKALQLITYVGCGISLFGLALTLATFLSLETLASERTSIHKNLVVAIGLAQIIFLAGIDAPNPIACKVVALSLHYLYTAAFAWMCCEGVHLYTKVIEVFSSEGSKMKYYYLLGWGK</sequence>